<sequence>MRIACPFRTTPFSRLRPALCLLVLAGALAACSGPTGPEPMGMDGPMIANNDWNEHGYGMGDYSGPYNDGFEAEGLDGGPPEYLGDEFFRGP</sequence>
<dbReference type="PROSITE" id="PS51257">
    <property type="entry name" value="PROKAR_LIPOPROTEIN"/>
    <property type="match status" value="1"/>
</dbReference>
<protein>
    <recommendedName>
        <fullName evidence="5">Lipoprotein</fullName>
    </recommendedName>
</protein>
<feature type="signal peptide" evidence="2">
    <location>
        <begin position="1"/>
        <end position="29"/>
    </location>
</feature>
<dbReference type="Proteomes" id="UP000264120">
    <property type="component" value="Chromosome"/>
</dbReference>
<dbReference type="RefSeq" id="WP_110547070.1">
    <property type="nucleotide sequence ID" value="NZ_CP023036.1"/>
</dbReference>
<accession>A0A347WBT2</accession>
<reference evidence="3 4" key="1">
    <citation type="submission" date="2017-08" db="EMBL/GenBank/DDBJ databases">
        <title>Complete genome sequence of Gluconacetobacter saccharivorans CV1 isolated from Fermented Vinegar.</title>
        <authorList>
            <person name="Kim S.-Y."/>
        </authorList>
    </citation>
    <scope>NUCLEOTIDE SEQUENCE [LARGE SCALE GENOMIC DNA]</scope>
    <source>
        <strain evidence="3 4">CV1</strain>
    </source>
</reference>
<dbReference type="AlphaFoldDB" id="A0A347WBT2"/>
<evidence type="ECO:0000256" key="2">
    <source>
        <dbReference type="SAM" id="SignalP"/>
    </source>
</evidence>
<evidence type="ECO:0008006" key="5">
    <source>
        <dbReference type="Google" id="ProtNLM"/>
    </source>
</evidence>
<keyword evidence="2" id="KW-0732">Signal</keyword>
<organism evidence="3 4">
    <name type="scientific">Komagataeibacter saccharivorans</name>
    <dbReference type="NCBI Taxonomy" id="265959"/>
    <lineage>
        <taxon>Bacteria</taxon>
        <taxon>Pseudomonadati</taxon>
        <taxon>Pseudomonadota</taxon>
        <taxon>Alphaproteobacteria</taxon>
        <taxon>Acetobacterales</taxon>
        <taxon>Acetobacteraceae</taxon>
        <taxon>Komagataeibacter</taxon>
    </lineage>
</organism>
<keyword evidence="4" id="KW-1185">Reference proteome</keyword>
<name>A0A347WBT2_9PROT</name>
<feature type="chain" id="PRO_5017742721" description="Lipoprotein" evidence="2">
    <location>
        <begin position="30"/>
        <end position="91"/>
    </location>
</feature>
<dbReference type="OrthoDB" id="7275572at2"/>
<feature type="region of interest" description="Disordered" evidence="1">
    <location>
        <begin position="68"/>
        <end position="91"/>
    </location>
</feature>
<evidence type="ECO:0000256" key="1">
    <source>
        <dbReference type="SAM" id="MobiDB-lite"/>
    </source>
</evidence>
<evidence type="ECO:0000313" key="4">
    <source>
        <dbReference type="Proteomes" id="UP000264120"/>
    </source>
</evidence>
<proteinExistence type="predicted"/>
<dbReference type="EMBL" id="CP023036">
    <property type="protein sequence ID" value="AXY22325.1"/>
    <property type="molecule type" value="Genomic_DNA"/>
</dbReference>
<dbReference type="KEGG" id="ksc:CD178_01548"/>
<evidence type="ECO:0000313" key="3">
    <source>
        <dbReference type="EMBL" id="AXY22325.1"/>
    </source>
</evidence>
<gene>
    <name evidence="3" type="ORF">CD178_01548</name>
</gene>